<dbReference type="GO" id="GO:0010181">
    <property type="term" value="F:FMN binding"/>
    <property type="evidence" value="ECO:0007669"/>
    <property type="project" value="InterPro"/>
</dbReference>
<dbReference type="PROSITE" id="PS00201">
    <property type="entry name" value="FLAVODOXIN"/>
    <property type="match status" value="1"/>
</dbReference>
<dbReference type="OrthoDB" id="9806505at2"/>
<evidence type="ECO:0000313" key="3">
    <source>
        <dbReference type="Proteomes" id="UP000243502"/>
    </source>
</evidence>
<dbReference type="InterPro" id="IPR001226">
    <property type="entry name" value="Flavodoxin_CS"/>
</dbReference>
<organism evidence="2 3">
    <name type="scientific">Paraburkholderia terrae</name>
    <dbReference type="NCBI Taxonomy" id="311230"/>
    <lineage>
        <taxon>Bacteria</taxon>
        <taxon>Pseudomonadati</taxon>
        <taxon>Pseudomonadota</taxon>
        <taxon>Betaproteobacteria</taxon>
        <taxon>Burkholderiales</taxon>
        <taxon>Burkholderiaceae</taxon>
        <taxon>Paraburkholderia</taxon>
    </lineage>
</organism>
<dbReference type="Proteomes" id="UP000243502">
    <property type="component" value="Chromosome 2"/>
</dbReference>
<dbReference type="SUPFAM" id="SSF52218">
    <property type="entry name" value="Flavoproteins"/>
    <property type="match status" value="1"/>
</dbReference>
<accession>A0A2I8EWE5</accession>
<gene>
    <name evidence="2" type="ORF">C2L65_27665</name>
</gene>
<evidence type="ECO:0000313" key="2">
    <source>
        <dbReference type="EMBL" id="AUT63896.1"/>
    </source>
</evidence>
<dbReference type="InterPro" id="IPR029039">
    <property type="entry name" value="Flavoprotein-like_sf"/>
</dbReference>
<dbReference type="KEGG" id="pter:C2L65_27665"/>
<name>A0A2I8EWE5_9BURK</name>
<dbReference type="RefSeq" id="WP_042316406.1">
    <property type="nucleotide sequence ID" value="NZ_CP026112.1"/>
</dbReference>
<dbReference type="AlphaFoldDB" id="A0A2I8EWE5"/>
<sequence length="176" mass="19077">MSEPRSTILVVYYSRTGTTRRIAEMLAAELGADIEPICEQGANVSRAGARGYLRSLIDALCRRRVRITPAMHDPSCYEMAVVGSPVWASHASAPALAWLAEHGEQIQHVALFCCLGGHGAGPALKQLAGAARKTPVATCAITTHDLHERLDGNLRQSFARKIRHKLAARLEAEWGV</sequence>
<proteinExistence type="predicted"/>
<dbReference type="EMBL" id="CP026112">
    <property type="protein sequence ID" value="AUT63896.1"/>
    <property type="molecule type" value="Genomic_DNA"/>
</dbReference>
<dbReference type="Gene3D" id="3.40.50.360">
    <property type="match status" value="1"/>
</dbReference>
<dbReference type="PANTHER" id="PTHR39201:SF1">
    <property type="entry name" value="FLAVODOXIN-LIKE DOMAIN-CONTAINING PROTEIN"/>
    <property type="match status" value="1"/>
</dbReference>
<protein>
    <submittedName>
        <fullName evidence="2">Flavodoxin</fullName>
    </submittedName>
</protein>
<evidence type="ECO:0000256" key="1">
    <source>
        <dbReference type="ARBA" id="ARBA00001917"/>
    </source>
</evidence>
<dbReference type="PANTHER" id="PTHR39201">
    <property type="entry name" value="EXPORTED PROTEIN-RELATED"/>
    <property type="match status" value="1"/>
</dbReference>
<dbReference type="GO" id="GO:0009055">
    <property type="term" value="F:electron transfer activity"/>
    <property type="evidence" value="ECO:0007669"/>
    <property type="project" value="InterPro"/>
</dbReference>
<reference evidence="2 3" key="1">
    <citation type="submission" date="2018-01" db="EMBL/GenBank/DDBJ databases">
        <title>Species boundaries and ecological features among Paraburkholderia terrae DSMZ17804T, P. hospita DSMZ17164T and P. caribensis DSMZ13236T.</title>
        <authorList>
            <person name="Pratama A.A."/>
        </authorList>
    </citation>
    <scope>NUCLEOTIDE SEQUENCE [LARGE SCALE GENOMIC DNA]</scope>
    <source>
        <strain evidence="2 3">DSM 17804</strain>
    </source>
</reference>
<comment type="cofactor">
    <cofactor evidence="1">
        <name>FMN</name>
        <dbReference type="ChEBI" id="CHEBI:58210"/>
    </cofactor>
</comment>